<dbReference type="Proteomes" id="UP000186922">
    <property type="component" value="Unassembled WGS sequence"/>
</dbReference>
<sequence>MKWRFRCRIHLRFNSTKQFYTNFDKRFQLFPSGLYYASSYGYIYFMFLCGDKLITIIYEKVGLYVKLCFLSEIFKRFF</sequence>
<proteinExistence type="predicted"/>
<keyword evidence="2" id="KW-1185">Reference proteome</keyword>
<protein>
    <submittedName>
        <fullName evidence="1">Uncharacterized protein</fullName>
    </submittedName>
</protein>
<name>A0A1D1UUM7_RAMVA</name>
<comment type="caution">
    <text evidence="1">The sequence shown here is derived from an EMBL/GenBank/DDBJ whole genome shotgun (WGS) entry which is preliminary data.</text>
</comment>
<dbReference type="EMBL" id="BDGG01000001">
    <property type="protein sequence ID" value="GAU89878.1"/>
    <property type="molecule type" value="Genomic_DNA"/>
</dbReference>
<evidence type="ECO:0000313" key="1">
    <source>
        <dbReference type="EMBL" id="GAU89878.1"/>
    </source>
</evidence>
<evidence type="ECO:0000313" key="2">
    <source>
        <dbReference type="Proteomes" id="UP000186922"/>
    </source>
</evidence>
<dbReference type="AlphaFoldDB" id="A0A1D1UUM7"/>
<reference evidence="1 2" key="1">
    <citation type="journal article" date="2016" name="Nat. Commun.">
        <title>Extremotolerant tardigrade genome and improved radiotolerance of human cultured cells by tardigrade-unique protein.</title>
        <authorList>
            <person name="Hashimoto T."/>
            <person name="Horikawa D.D."/>
            <person name="Saito Y."/>
            <person name="Kuwahara H."/>
            <person name="Kozuka-Hata H."/>
            <person name="Shin-I T."/>
            <person name="Minakuchi Y."/>
            <person name="Ohishi K."/>
            <person name="Motoyama A."/>
            <person name="Aizu T."/>
            <person name="Enomoto A."/>
            <person name="Kondo K."/>
            <person name="Tanaka S."/>
            <person name="Hara Y."/>
            <person name="Koshikawa S."/>
            <person name="Sagara H."/>
            <person name="Miura T."/>
            <person name="Yokobori S."/>
            <person name="Miyagawa K."/>
            <person name="Suzuki Y."/>
            <person name="Kubo T."/>
            <person name="Oyama M."/>
            <person name="Kohara Y."/>
            <person name="Fujiyama A."/>
            <person name="Arakawa K."/>
            <person name="Katayama T."/>
            <person name="Toyoda A."/>
            <person name="Kunieda T."/>
        </authorList>
    </citation>
    <scope>NUCLEOTIDE SEQUENCE [LARGE SCALE GENOMIC DNA]</scope>
    <source>
        <strain evidence="1 2">YOKOZUNA-1</strain>
    </source>
</reference>
<gene>
    <name evidence="1" type="primary">RvY_02377-1</name>
    <name evidence="1" type="synonym">RvY_02377.1</name>
    <name evidence="1" type="ORF">RvY_02377</name>
</gene>
<accession>A0A1D1UUM7</accession>
<organism evidence="1 2">
    <name type="scientific">Ramazzottius varieornatus</name>
    <name type="common">Water bear</name>
    <name type="synonym">Tardigrade</name>
    <dbReference type="NCBI Taxonomy" id="947166"/>
    <lineage>
        <taxon>Eukaryota</taxon>
        <taxon>Metazoa</taxon>
        <taxon>Ecdysozoa</taxon>
        <taxon>Tardigrada</taxon>
        <taxon>Eutardigrada</taxon>
        <taxon>Parachela</taxon>
        <taxon>Hypsibioidea</taxon>
        <taxon>Ramazzottiidae</taxon>
        <taxon>Ramazzottius</taxon>
    </lineage>
</organism>